<reference evidence="2" key="1">
    <citation type="submission" date="2021-03" db="EMBL/GenBank/DDBJ databases">
        <title>Draft genome sequence of rust myrtle Austropuccinia psidii MF-1, a brazilian biotype.</title>
        <authorList>
            <person name="Quecine M.C."/>
            <person name="Pachon D.M.R."/>
            <person name="Bonatelli M.L."/>
            <person name="Correr F.H."/>
            <person name="Franceschini L.M."/>
            <person name="Leite T.F."/>
            <person name="Margarido G.R.A."/>
            <person name="Almeida C.A."/>
            <person name="Ferrarezi J.A."/>
            <person name="Labate C.A."/>
        </authorList>
    </citation>
    <scope>NUCLEOTIDE SEQUENCE</scope>
    <source>
        <strain evidence="2">MF-1</strain>
    </source>
</reference>
<keyword evidence="3" id="KW-1185">Reference proteome</keyword>
<comment type="caution">
    <text evidence="2">The sequence shown here is derived from an EMBL/GenBank/DDBJ whole genome shotgun (WGS) entry which is preliminary data.</text>
</comment>
<proteinExistence type="predicted"/>
<sequence>MKSAWVVFPRLDRITCSLPNPISTPATPISAGDGVKKGVVKFLLNTLRLGEFTAEHRVKEQEGAIARYMRPITIPKGFLQAMRSVDSAEWQAAITTEVNNMRTMEVFDILPLPPQQHATQGGWAFAIKGIPGVDLRYKASSLWLLLMIAAHEFWEVTNFDFVAAYLNPPISKELWIKPPEGMEIPKGYGCRLQKELYGTRQAGRHWWKHLSGTLCGMGYDHSAYNLSVYVNHGAGVYIWVHVDDGIVFARTPAALADLRHHLSQDFRIKWADGVRSIIGLRIDHTANGYLVSQTQAIDGIIASHGADANVKSSPLSPSCQLPTLNDNHTPVEPKRFLLVIGLLIHISSSSRPDICFAVNSLACHQKNPGDVHWRAVQHLLGYLKGWWLHGLILEPTNDQGLCTYLDESWGGEFRRSCHGYITTMYSCPISWASKRLFMVAASSCHAEYMALSLATRHALWKQLLLENLALTKLVVKLHCDNASCIKICRDSGSSKQTRHSTCDFYITNQALFENKASLEWVPS</sequence>
<evidence type="ECO:0000313" key="3">
    <source>
        <dbReference type="Proteomes" id="UP000765509"/>
    </source>
</evidence>
<dbReference type="Proteomes" id="UP000765509">
    <property type="component" value="Unassembled WGS sequence"/>
</dbReference>
<dbReference type="Pfam" id="PF07727">
    <property type="entry name" value="RVT_2"/>
    <property type="match status" value="1"/>
</dbReference>
<dbReference type="EMBL" id="AVOT02011070">
    <property type="protein sequence ID" value="MBW0491414.1"/>
    <property type="molecule type" value="Genomic_DNA"/>
</dbReference>
<dbReference type="AlphaFoldDB" id="A0A9Q3CU87"/>
<dbReference type="PANTHER" id="PTHR11439">
    <property type="entry name" value="GAG-POL-RELATED RETROTRANSPOSON"/>
    <property type="match status" value="1"/>
</dbReference>
<dbReference type="InterPro" id="IPR043502">
    <property type="entry name" value="DNA/RNA_pol_sf"/>
</dbReference>
<name>A0A9Q3CU87_9BASI</name>
<feature type="domain" description="Reverse transcriptase Ty1/copia-type" evidence="1">
    <location>
        <begin position="139"/>
        <end position="314"/>
    </location>
</feature>
<dbReference type="SUPFAM" id="SSF56672">
    <property type="entry name" value="DNA/RNA polymerases"/>
    <property type="match status" value="1"/>
</dbReference>
<gene>
    <name evidence="2" type="ORF">O181_031129</name>
</gene>
<dbReference type="InterPro" id="IPR013103">
    <property type="entry name" value="RVT_2"/>
</dbReference>
<evidence type="ECO:0000313" key="2">
    <source>
        <dbReference type="EMBL" id="MBW0491414.1"/>
    </source>
</evidence>
<dbReference type="CDD" id="cd09272">
    <property type="entry name" value="RNase_HI_RT_Ty1"/>
    <property type="match status" value="1"/>
</dbReference>
<organism evidence="2 3">
    <name type="scientific">Austropuccinia psidii MF-1</name>
    <dbReference type="NCBI Taxonomy" id="1389203"/>
    <lineage>
        <taxon>Eukaryota</taxon>
        <taxon>Fungi</taxon>
        <taxon>Dikarya</taxon>
        <taxon>Basidiomycota</taxon>
        <taxon>Pucciniomycotina</taxon>
        <taxon>Pucciniomycetes</taxon>
        <taxon>Pucciniales</taxon>
        <taxon>Sphaerophragmiaceae</taxon>
        <taxon>Austropuccinia</taxon>
    </lineage>
</organism>
<protein>
    <recommendedName>
        <fullName evidence="1">Reverse transcriptase Ty1/copia-type domain-containing protein</fullName>
    </recommendedName>
</protein>
<accession>A0A9Q3CU87</accession>
<dbReference type="PANTHER" id="PTHR11439:SF483">
    <property type="entry name" value="PEPTIDE SYNTHASE GLIP-LIKE, PUTATIVE (AFU_ORTHOLOGUE AFUA_3G12920)-RELATED"/>
    <property type="match status" value="1"/>
</dbReference>
<evidence type="ECO:0000259" key="1">
    <source>
        <dbReference type="Pfam" id="PF07727"/>
    </source>
</evidence>